<dbReference type="Pfam" id="PF00702">
    <property type="entry name" value="Hydrolase"/>
    <property type="match status" value="1"/>
</dbReference>
<proteinExistence type="predicted"/>
<dbReference type="AlphaFoldDB" id="A0AB74KD73"/>
<name>A0AB74KD73_9BASI</name>
<dbReference type="SFLD" id="SFLDS00003">
    <property type="entry name" value="Haloacid_Dehalogenase"/>
    <property type="match status" value="1"/>
</dbReference>
<evidence type="ECO:0000313" key="1">
    <source>
        <dbReference type="EMBL" id="TIC65900.1"/>
    </source>
</evidence>
<dbReference type="Gene3D" id="3.40.50.1000">
    <property type="entry name" value="HAD superfamily/HAD-like"/>
    <property type="match status" value="1"/>
</dbReference>
<organism evidence="1 2">
    <name type="scientific">Wallemia mellicola</name>
    <dbReference type="NCBI Taxonomy" id="1708541"/>
    <lineage>
        <taxon>Eukaryota</taxon>
        <taxon>Fungi</taxon>
        <taxon>Dikarya</taxon>
        <taxon>Basidiomycota</taxon>
        <taxon>Wallemiomycotina</taxon>
        <taxon>Wallemiomycetes</taxon>
        <taxon>Wallemiales</taxon>
        <taxon>Wallemiaceae</taxon>
        <taxon>Wallemia</taxon>
    </lineage>
</organism>
<dbReference type="InterPro" id="IPR010237">
    <property type="entry name" value="Pyr-5-nucltdase"/>
</dbReference>
<dbReference type="SFLD" id="SFLDG01129">
    <property type="entry name" value="C1.5:_HAD__Beta-PGM__Phosphata"/>
    <property type="match status" value="1"/>
</dbReference>
<dbReference type="InterPro" id="IPR006439">
    <property type="entry name" value="HAD-SF_hydro_IA"/>
</dbReference>
<protein>
    <submittedName>
        <fullName evidence="1">Pyrimidine 5-nucleotidase</fullName>
    </submittedName>
</protein>
<dbReference type="PANTHER" id="PTHR47438:SF1">
    <property type="entry name" value="PHOSPHATE METABOLISM PROTEIN 8-RELATED"/>
    <property type="match status" value="1"/>
</dbReference>
<dbReference type="GO" id="GO:0008252">
    <property type="term" value="F:nucleotidase activity"/>
    <property type="evidence" value="ECO:0007669"/>
    <property type="project" value="TreeGrafter"/>
</dbReference>
<dbReference type="InterPro" id="IPR023214">
    <property type="entry name" value="HAD_sf"/>
</dbReference>
<dbReference type="EMBL" id="SPRV01000023">
    <property type="protein sequence ID" value="TIC65900.1"/>
    <property type="molecule type" value="Genomic_DNA"/>
</dbReference>
<dbReference type="SUPFAM" id="SSF56784">
    <property type="entry name" value="HAD-like"/>
    <property type="match status" value="1"/>
</dbReference>
<dbReference type="NCBIfam" id="TIGR01509">
    <property type="entry name" value="HAD-SF-IA-v3"/>
    <property type="match status" value="1"/>
</dbReference>
<evidence type="ECO:0000313" key="2">
    <source>
        <dbReference type="Proteomes" id="UP000305362"/>
    </source>
</evidence>
<gene>
    <name evidence="1" type="ORF">E3Q03_02417</name>
</gene>
<dbReference type="InterPro" id="IPR036412">
    <property type="entry name" value="HAD-like_sf"/>
</dbReference>
<dbReference type="SFLD" id="SFLDG01132">
    <property type="entry name" value="C1.5.3:_5'-Nucleotidase_Like"/>
    <property type="match status" value="1"/>
</dbReference>
<dbReference type="NCBIfam" id="TIGR01993">
    <property type="entry name" value="Pyr-5-nucltdase"/>
    <property type="match status" value="1"/>
</dbReference>
<comment type="caution">
    <text evidence="1">The sequence shown here is derived from an EMBL/GenBank/DDBJ whole genome shotgun (WGS) entry which is preliminary data.</text>
</comment>
<dbReference type="InterPro" id="IPR052791">
    <property type="entry name" value="SSM1_domain"/>
</dbReference>
<dbReference type="PANTHER" id="PTHR47438">
    <property type="entry name" value="PHOSPHATE METABOLISM PROTEIN 8-RELATED"/>
    <property type="match status" value="1"/>
</dbReference>
<accession>A0AB74KD73</accession>
<dbReference type="GO" id="GO:0009166">
    <property type="term" value="P:nucleotide catabolic process"/>
    <property type="evidence" value="ECO:0007669"/>
    <property type="project" value="TreeGrafter"/>
</dbReference>
<dbReference type="Proteomes" id="UP000305362">
    <property type="component" value="Unassembled WGS sequence"/>
</dbReference>
<reference evidence="1 2" key="1">
    <citation type="submission" date="2019-03" db="EMBL/GenBank/DDBJ databases">
        <title>Sequencing 25 genomes of Wallemia mellicola.</title>
        <authorList>
            <person name="Gostincar C."/>
        </authorList>
    </citation>
    <scope>NUCLEOTIDE SEQUENCE [LARGE SCALE GENOMIC DNA]</scope>
    <source>
        <strain evidence="1 2">EXF-1277</strain>
    </source>
</reference>
<dbReference type="GO" id="GO:0006206">
    <property type="term" value="P:pyrimidine nucleobase metabolic process"/>
    <property type="evidence" value="ECO:0007669"/>
    <property type="project" value="TreeGrafter"/>
</dbReference>
<sequence>MIESKTPYFFIPSSTATLDTLLSTKSPFTINSLSDSNSLSSLVIVREIDITLLFFDNKSLTISNPIPLELPVTKTVGIFVTLFTLRLQPTMKSVIWFDIDNCLYGRSARINEMMSEKIANYFLKLGLSEEEADKLHREYYIRYGLAIRGLVENHKVDPLDYDYHCDASLPLEEVLKPDLNLRKLLQDINRDKYRVWALTNAYKTHAYRVLNLLGLEDQFENVIYCDYTRHNFPCKPEKEFYVEAMEKVGLLDQPERNYFIDDSSANVKTAKEMGWNAVYYLEYNQQSIEGQDDETKRRFLHHDLQPVVGDLQELRQVWKEVFKQ</sequence>
<dbReference type="Gene3D" id="1.10.150.450">
    <property type="match status" value="1"/>
</dbReference>